<dbReference type="SUPFAM" id="SSF54523">
    <property type="entry name" value="Pili subunits"/>
    <property type="match status" value="1"/>
</dbReference>
<dbReference type="SUPFAM" id="SSF158544">
    <property type="entry name" value="GspK insert domain-like"/>
    <property type="match status" value="1"/>
</dbReference>
<keyword evidence="14" id="KW-1185">Reference proteome</keyword>
<evidence type="ECO:0000256" key="7">
    <source>
        <dbReference type="ARBA" id="ARBA00022927"/>
    </source>
</evidence>
<evidence type="ECO:0000256" key="10">
    <source>
        <dbReference type="PIRNR" id="PIRNR002786"/>
    </source>
</evidence>
<evidence type="ECO:0000256" key="3">
    <source>
        <dbReference type="ARBA" id="ARBA00022448"/>
    </source>
</evidence>
<dbReference type="InterPro" id="IPR049179">
    <property type="entry name" value="T2SSK_SAM-like_2nd"/>
</dbReference>
<evidence type="ECO:0000313" key="14">
    <source>
        <dbReference type="Proteomes" id="UP000251341"/>
    </source>
</evidence>
<evidence type="ECO:0000259" key="12">
    <source>
        <dbReference type="Pfam" id="PF21687"/>
    </source>
</evidence>
<evidence type="ECO:0000256" key="2">
    <source>
        <dbReference type="ARBA" id="ARBA00007246"/>
    </source>
</evidence>
<dbReference type="RefSeq" id="WP_108402237.1">
    <property type="nucleotide sequence ID" value="NZ_NESP01000001.1"/>
</dbReference>
<reference evidence="13 14" key="1">
    <citation type="submission" date="2017-04" db="EMBL/GenBank/DDBJ databases">
        <title>Unexpected and diverse lifestyles within the genus Limnohabitans.</title>
        <authorList>
            <person name="Kasalicky V."/>
            <person name="Mehrshad M."/>
            <person name="Andrei S.-A."/>
            <person name="Salcher M."/>
            <person name="Kratochvilova H."/>
            <person name="Simek K."/>
            <person name="Ghai R."/>
        </authorList>
    </citation>
    <scope>NUCLEOTIDE SEQUENCE [LARGE SCALE GENOMIC DNA]</scope>
    <source>
        <strain evidence="13 14">MWH-C5</strain>
    </source>
</reference>
<dbReference type="SUPFAM" id="SSF47781">
    <property type="entry name" value="RuvA domain 2-like"/>
    <property type="match status" value="1"/>
</dbReference>
<evidence type="ECO:0000256" key="9">
    <source>
        <dbReference type="ARBA" id="ARBA00023136"/>
    </source>
</evidence>
<dbReference type="Proteomes" id="UP000251341">
    <property type="component" value="Unassembled WGS sequence"/>
</dbReference>
<accession>A0A315EP55</accession>
<evidence type="ECO:0000256" key="5">
    <source>
        <dbReference type="ARBA" id="ARBA00022519"/>
    </source>
</evidence>
<keyword evidence="4 10" id="KW-1003">Cell membrane</keyword>
<protein>
    <recommendedName>
        <fullName evidence="10">Type II secretion system protein K</fullName>
    </recommendedName>
</protein>
<dbReference type="EMBL" id="NESP01000001">
    <property type="protein sequence ID" value="PUE59696.1"/>
    <property type="molecule type" value="Genomic_DNA"/>
</dbReference>
<evidence type="ECO:0000256" key="6">
    <source>
        <dbReference type="ARBA" id="ARBA00022692"/>
    </source>
</evidence>
<dbReference type="NCBIfam" id="NF037980">
    <property type="entry name" value="T2SS_GspK"/>
    <property type="match status" value="1"/>
</dbReference>
<keyword evidence="6" id="KW-0812">Transmembrane</keyword>
<evidence type="ECO:0000256" key="8">
    <source>
        <dbReference type="ARBA" id="ARBA00022989"/>
    </source>
</evidence>
<evidence type="ECO:0000313" key="13">
    <source>
        <dbReference type="EMBL" id="PUE59696.1"/>
    </source>
</evidence>
<evidence type="ECO:0000256" key="4">
    <source>
        <dbReference type="ARBA" id="ARBA00022475"/>
    </source>
</evidence>
<proteinExistence type="inferred from homology"/>
<dbReference type="GO" id="GO:0005886">
    <property type="term" value="C:plasma membrane"/>
    <property type="evidence" value="ECO:0007669"/>
    <property type="project" value="UniProtKB-SubCell"/>
</dbReference>
<dbReference type="PANTHER" id="PTHR38831:SF1">
    <property type="entry name" value="TYPE II SECRETION SYSTEM PROTEIN K-RELATED"/>
    <property type="match status" value="1"/>
</dbReference>
<feature type="domain" description="T2SS protein K first SAM-like" evidence="12">
    <location>
        <begin position="132"/>
        <end position="216"/>
    </location>
</feature>
<keyword evidence="3 10" id="KW-0813">Transport</keyword>
<dbReference type="InterPro" id="IPR038072">
    <property type="entry name" value="GspK_central_sf"/>
</dbReference>
<dbReference type="InterPro" id="IPR045584">
    <property type="entry name" value="Pilin-like"/>
</dbReference>
<comment type="similarity">
    <text evidence="2 10">Belongs to the GSP K family.</text>
</comment>
<organism evidence="13 14">
    <name type="scientific">Limnohabitans curvus</name>
    <dbReference type="NCBI Taxonomy" id="323423"/>
    <lineage>
        <taxon>Bacteria</taxon>
        <taxon>Pseudomonadati</taxon>
        <taxon>Pseudomonadota</taxon>
        <taxon>Betaproteobacteria</taxon>
        <taxon>Burkholderiales</taxon>
        <taxon>Comamonadaceae</taxon>
        <taxon>Limnohabitans</taxon>
    </lineage>
</organism>
<dbReference type="GO" id="GO:0009306">
    <property type="term" value="P:protein secretion"/>
    <property type="evidence" value="ECO:0007669"/>
    <property type="project" value="InterPro"/>
</dbReference>
<keyword evidence="9 10" id="KW-0472">Membrane</keyword>
<dbReference type="AlphaFoldDB" id="A0A315EP55"/>
<dbReference type="PIRSF" id="PIRSF002786">
    <property type="entry name" value="XcpX"/>
    <property type="match status" value="1"/>
</dbReference>
<gene>
    <name evidence="13" type="ORF">B9Z44_08970</name>
</gene>
<dbReference type="Gene3D" id="3.30.1300.30">
    <property type="entry name" value="GSPII I/J protein-like"/>
    <property type="match status" value="1"/>
</dbReference>
<name>A0A315EP55_9BURK</name>
<evidence type="ECO:0000256" key="1">
    <source>
        <dbReference type="ARBA" id="ARBA00004533"/>
    </source>
</evidence>
<dbReference type="InterPro" id="IPR049031">
    <property type="entry name" value="T2SSK_SAM-like_1st"/>
</dbReference>
<comment type="caution">
    <text evidence="13">The sequence shown here is derived from an EMBL/GenBank/DDBJ whole genome shotgun (WGS) entry which is preliminary data.</text>
</comment>
<dbReference type="InterPro" id="IPR010994">
    <property type="entry name" value="RuvA_2-like"/>
</dbReference>
<comment type="subcellular location">
    <subcellularLocation>
        <location evidence="1 10">Cell inner membrane</location>
    </subcellularLocation>
</comment>
<feature type="domain" description="T2SS protein K second SAM-like" evidence="11">
    <location>
        <begin position="220"/>
        <end position="265"/>
    </location>
</feature>
<dbReference type="InterPro" id="IPR005628">
    <property type="entry name" value="GspK"/>
</dbReference>
<dbReference type="Pfam" id="PF03934">
    <property type="entry name" value="T2SSK"/>
    <property type="match status" value="1"/>
</dbReference>
<sequence>MKHVAHHHPKQRGAALLAAMLTVALVATFAAGALWQQWKSSEVEGAERQRTQARWLLTGALDWARVILREDARAGNVNAPADHLAEPWAVPLQEARLSSFLAALPDGTGNARDDDPLAQHVLLSGQVNDLQGRLNVANLLQGDQLDGKAVLAFERLFDALGIPPAQLSLLTQGLLAAQRQGSSAPLMPQRVAQLSWLGLSPQALQTLSPHITVLPTPTPVNLNTASVQVLYASVPGLGLADAQRLVQQRERQHWATIDAFQKALGRPVSLEGTHSVSTRYFEVLGRLRMPQTTLQERSLVQREGQDLKVLWRESGSLQ</sequence>
<evidence type="ECO:0000259" key="11">
    <source>
        <dbReference type="Pfam" id="PF03934"/>
    </source>
</evidence>
<keyword evidence="5 10" id="KW-0997">Cell inner membrane</keyword>
<keyword evidence="7" id="KW-0653">Protein transport</keyword>
<dbReference type="PANTHER" id="PTHR38831">
    <property type="entry name" value="TYPE II SECRETION SYSTEM PROTEIN K"/>
    <property type="match status" value="1"/>
</dbReference>
<dbReference type="Pfam" id="PF21687">
    <property type="entry name" value="T2SSK_1st"/>
    <property type="match status" value="1"/>
</dbReference>
<keyword evidence="8" id="KW-1133">Transmembrane helix</keyword>